<protein>
    <submittedName>
        <fullName evidence="3">Uncharacterized conserved protein YndB, AHSA1/START domain</fullName>
    </submittedName>
</protein>
<dbReference type="Proteomes" id="UP000184221">
    <property type="component" value="Unassembled WGS sequence"/>
</dbReference>
<accession>A0A1M5W890</accession>
<dbReference type="SUPFAM" id="SSF55961">
    <property type="entry name" value="Bet v1-like"/>
    <property type="match status" value="1"/>
</dbReference>
<evidence type="ECO:0000313" key="4">
    <source>
        <dbReference type="Proteomes" id="UP000184221"/>
    </source>
</evidence>
<dbReference type="InterPro" id="IPR023393">
    <property type="entry name" value="START-like_dom_sf"/>
</dbReference>
<dbReference type="InterPro" id="IPR013538">
    <property type="entry name" value="ASHA1/2-like_C"/>
</dbReference>
<gene>
    <name evidence="3" type="ORF">SAMN05443551_3299</name>
</gene>
<dbReference type="Pfam" id="PF08327">
    <property type="entry name" value="AHSA1"/>
    <property type="match status" value="1"/>
</dbReference>
<sequence length="169" mass="18909">MTTLIAPADVTLPDDRSVLVTRDFHASAPLVFRAYTDPDLLVRWLVGSDGWEMTRCDVDLRVGGSYRWEWTHVDSKAYFGFFGDFLEIDAPHRIVNSETFDPGTLGGDMGKPAQSEVTFVEKNGVTTLTTRITYPDQASRDMALSTGMTDGMEQSYQRLDTFIEGDLQP</sequence>
<comment type="similarity">
    <text evidence="1">Belongs to the AHA1 family.</text>
</comment>
<feature type="domain" description="Activator of Hsp90 ATPase homologue 1/2-like C-terminal" evidence="2">
    <location>
        <begin position="26"/>
        <end position="163"/>
    </location>
</feature>
<dbReference type="Gene3D" id="3.30.530.20">
    <property type="match status" value="1"/>
</dbReference>
<keyword evidence="4" id="KW-1185">Reference proteome</keyword>
<dbReference type="CDD" id="cd07826">
    <property type="entry name" value="SRPBCC_CalC_Aha1-like_9"/>
    <property type="match status" value="1"/>
</dbReference>
<dbReference type="RefSeq" id="WP_072779139.1">
    <property type="nucleotide sequence ID" value="NZ_FQXC01000004.1"/>
</dbReference>
<proteinExistence type="inferred from homology"/>
<name>A0A1M5W890_9RHOB</name>
<dbReference type="AlphaFoldDB" id="A0A1M5W890"/>
<dbReference type="STRING" id="996342.SAMN05443551_3299"/>
<dbReference type="OrthoDB" id="9805228at2"/>
<evidence type="ECO:0000259" key="2">
    <source>
        <dbReference type="Pfam" id="PF08327"/>
    </source>
</evidence>
<evidence type="ECO:0000256" key="1">
    <source>
        <dbReference type="ARBA" id="ARBA00006817"/>
    </source>
</evidence>
<dbReference type="EMBL" id="FQXC01000004">
    <property type="protein sequence ID" value="SHH83404.1"/>
    <property type="molecule type" value="Genomic_DNA"/>
</dbReference>
<reference evidence="3 4" key="1">
    <citation type="submission" date="2016-11" db="EMBL/GenBank/DDBJ databases">
        <authorList>
            <person name="Jaros S."/>
            <person name="Januszkiewicz K."/>
            <person name="Wedrychowicz H."/>
        </authorList>
    </citation>
    <scope>NUCLEOTIDE SEQUENCE [LARGE SCALE GENOMIC DNA]</scope>
    <source>
        <strain evidence="3 4">DSM 29431</strain>
    </source>
</reference>
<evidence type="ECO:0000313" key="3">
    <source>
        <dbReference type="EMBL" id="SHH83404.1"/>
    </source>
</evidence>
<organism evidence="3 4">
    <name type="scientific">Marivita hallyeonensis</name>
    <dbReference type="NCBI Taxonomy" id="996342"/>
    <lineage>
        <taxon>Bacteria</taxon>
        <taxon>Pseudomonadati</taxon>
        <taxon>Pseudomonadota</taxon>
        <taxon>Alphaproteobacteria</taxon>
        <taxon>Rhodobacterales</taxon>
        <taxon>Roseobacteraceae</taxon>
        <taxon>Marivita</taxon>
    </lineage>
</organism>